<feature type="transmembrane region" description="Helical" evidence="6">
    <location>
        <begin position="159"/>
        <end position="179"/>
    </location>
</feature>
<dbReference type="InterPro" id="IPR022791">
    <property type="entry name" value="L-PG_synthase/AglD"/>
</dbReference>
<feature type="transmembrane region" description="Helical" evidence="6">
    <location>
        <begin position="77"/>
        <end position="95"/>
    </location>
</feature>
<feature type="transmembrane region" description="Helical" evidence="6">
    <location>
        <begin position="43"/>
        <end position="65"/>
    </location>
</feature>
<comment type="subcellular location">
    <subcellularLocation>
        <location evidence="1">Cell membrane</location>
        <topology evidence="1">Multi-pass membrane protein</topology>
    </subcellularLocation>
</comment>
<feature type="transmembrane region" description="Helical" evidence="6">
    <location>
        <begin position="249"/>
        <end position="271"/>
    </location>
</feature>
<proteinExistence type="predicted"/>
<evidence type="ECO:0008006" key="9">
    <source>
        <dbReference type="Google" id="ProtNLM"/>
    </source>
</evidence>
<comment type="caution">
    <text evidence="7">The sequence shown here is derived from an EMBL/GenBank/DDBJ whole genome shotgun (WGS) entry which is preliminary data.</text>
</comment>
<dbReference type="Pfam" id="PF03706">
    <property type="entry name" value="LPG_synthase_TM"/>
    <property type="match status" value="1"/>
</dbReference>
<evidence type="ECO:0000256" key="3">
    <source>
        <dbReference type="ARBA" id="ARBA00022692"/>
    </source>
</evidence>
<feature type="transmembrane region" description="Helical" evidence="6">
    <location>
        <begin position="216"/>
        <end position="237"/>
    </location>
</feature>
<keyword evidence="2" id="KW-1003">Cell membrane</keyword>
<feature type="transmembrane region" description="Helical" evidence="6">
    <location>
        <begin position="115"/>
        <end position="138"/>
    </location>
</feature>
<dbReference type="Proteomes" id="UP001476282">
    <property type="component" value="Unassembled WGS sequence"/>
</dbReference>
<evidence type="ECO:0000256" key="4">
    <source>
        <dbReference type="ARBA" id="ARBA00022989"/>
    </source>
</evidence>
<name>A0ABP9UH23_9BACT</name>
<gene>
    <name evidence="7" type="ORF">Hsar01_00178</name>
</gene>
<keyword evidence="8" id="KW-1185">Reference proteome</keyword>
<evidence type="ECO:0000256" key="2">
    <source>
        <dbReference type="ARBA" id="ARBA00022475"/>
    </source>
</evidence>
<protein>
    <recommendedName>
        <fullName evidence="9">Flippase-like domain-containing protein</fullName>
    </recommendedName>
</protein>
<sequence length="340" mass="37184">MKKALFFLLKLALTGACLSWALKGVDWSSSIFTKPGELAWRWAVPGVLLAGLTAVLTATRLWLLLRAQNIRISLLRAIELTLIGNLFNLAAVGGIGGDAARIFLLIRDHPERKLAVTMTVLFDHLVGLVAMSLVFFALTAGRFDALASQSVETRGILRFSWMFFTGGLVMVFGMFIASYPPIHDRIHARGRHWKIAFLRQLPLIYDVYRKKWRHGLVALLVAAMMLPIYYATFWCGARVAGSEVDPGPILTAMPVVDMVSALPLSVAGLGVREKSLQVLMEDLTGMAPDVAVAASLVGFLFTLVWAIPGALLFLHSGGKATLRAIRRMEEETPPDVSAAD</sequence>
<feature type="transmembrane region" description="Helical" evidence="6">
    <location>
        <begin position="291"/>
        <end position="314"/>
    </location>
</feature>
<accession>A0ABP9UH23</accession>
<evidence type="ECO:0000313" key="8">
    <source>
        <dbReference type="Proteomes" id="UP001476282"/>
    </source>
</evidence>
<keyword evidence="5 6" id="KW-0472">Membrane</keyword>
<dbReference type="EMBL" id="BAABRI010000001">
    <property type="protein sequence ID" value="GAA5480973.1"/>
    <property type="molecule type" value="Genomic_DNA"/>
</dbReference>
<evidence type="ECO:0000256" key="5">
    <source>
        <dbReference type="ARBA" id="ARBA00023136"/>
    </source>
</evidence>
<dbReference type="PANTHER" id="PTHR40277">
    <property type="entry name" value="BLL5419 PROTEIN"/>
    <property type="match status" value="1"/>
</dbReference>
<evidence type="ECO:0000313" key="7">
    <source>
        <dbReference type="EMBL" id="GAA5480973.1"/>
    </source>
</evidence>
<organism evidence="7 8">
    <name type="scientific">Haloferula sargassicola</name>
    <dbReference type="NCBI Taxonomy" id="490096"/>
    <lineage>
        <taxon>Bacteria</taxon>
        <taxon>Pseudomonadati</taxon>
        <taxon>Verrucomicrobiota</taxon>
        <taxon>Verrucomicrobiia</taxon>
        <taxon>Verrucomicrobiales</taxon>
        <taxon>Verrucomicrobiaceae</taxon>
        <taxon>Haloferula</taxon>
    </lineage>
</organism>
<keyword evidence="4 6" id="KW-1133">Transmembrane helix</keyword>
<dbReference type="PANTHER" id="PTHR40277:SF1">
    <property type="entry name" value="BLL5419 PROTEIN"/>
    <property type="match status" value="1"/>
</dbReference>
<evidence type="ECO:0000256" key="6">
    <source>
        <dbReference type="SAM" id="Phobius"/>
    </source>
</evidence>
<evidence type="ECO:0000256" key="1">
    <source>
        <dbReference type="ARBA" id="ARBA00004651"/>
    </source>
</evidence>
<reference evidence="7 8" key="1">
    <citation type="submission" date="2024-02" db="EMBL/GenBank/DDBJ databases">
        <title>Haloferula sargassicola NBRC 104335.</title>
        <authorList>
            <person name="Ichikawa N."/>
            <person name="Katano-Makiyama Y."/>
            <person name="Hidaka K."/>
        </authorList>
    </citation>
    <scope>NUCLEOTIDE SEQUENCE [LARGE SCALE GENOMIC DNA]</scope>
    <source>
        <strain evidence="7 8">NBRC 104335</strain>
    </source>
</reference>
<dbReference type="RefSeq" id="WP_353565129.1">
    <property type="nucleotide sequence ID" value="NZ_BAABRI010000001.1"/>
</dbReference>
<keyword evidence="3 6" id="KW-0812">Transmembrane</keyword>